<gene>
    <name evidence="1" type="ORF">RchiOBHm_Chr1g0319491</name>
</gene>
<dbReference type="Gramene" id="PRQ54973">
    <property type="protein sequence ID" value="PRQ54973"/>
    <property type="gene ID" value="RchiOBHm_Chr1g0319491"/>
</dbReference>
<organism evidence="1 2">
    <name type="scientific">Rosa chinensis</name>
    <name type="common">China rose</name>
    <dbReference type="NCBI Taxonomy" id="74649"/>
    <lineage>
        <taxon>Eukaryota</taxon>
        <taxon>Viridiplantae</taxon>
        <taxon>Streptophyta</taxon>
        <taxon>Embryophyta</taxon>
        <taxon>Tracheophyta</taxon>
        <taxon>Spermatophyta</taxon>
        <taxon>Magnoliopsida</taxon>
        <taxon>eudicotyledons</taxon>
        <taxon>Gunneridae</taxon>
        <taxon>Pentapetalae</taxon>
        <taxon>rosids</taxon>
        <taxon>fabids</taxon>
        <taxon>Rosales</taxon>
        <taxon>Rosaceae</taxon>
        <taxon>Rosoideae</taxon>
        <taxon>Rosoideae incertae sedis</taxon>
        <taxon>Rosa</taxon>
    </lineage>
</organism>
<dbReference type="Proteomes" id="UP000238479">
    <property type="component" value="Chromosome 1"/>
</dbReference>
<proteinExistence type="predicted"/>
<name>A0A2P6S8E8_ROSCH</name>
<protein>
    <submittedName>
        <fullName evidence="1">Uncharacterized protein</fullName>
    </submittedName>
</protein>
<evidence type="ECO:0000313" key="1">
    <source>
        <dbReference type="EMBL" id="PRQ54973.1"/>
    </source>
</evidence>
<comment type="caution">
    <text evidence="1">The sequence shown here is derived from an EMBL/GenBank/DDBJ whole genome shotgun (WGS) entry which is preliminary data.</text>
</comment>
<sequence length="54" mass="6088">MIYQSHNTHSVGHAFRALAFLLSLESVNRVVLPNLESAKDTLDIYWLTITNISS</sequence>
<keyword evidence="2" id="KW-1185">Reference proteome</keyword>
<dbReference type="EMBL" id="PDCK01000039">
    <property type="protein sequence ID" value="PRQ54973.1"/>
    <property type="molecule type" value="Genomic_DNA"/>
</dbReference>
<dbReference type="AlphaFoldDB" id="A0A2P6S8E8"/>
<accession>A0A2P6S8E8</accession>
<evidence type="ECO:0000313" key="2">
    <source>
        <dbReference type="Proteomes" id="UP000238479"/>
    </source>
</evidence>
<reference evidence="1 2" key="1">
    <citation type="journal article" date="2018" name="Nat. Genet.">
        <title>The Rosa genome provides new insights in the design of modern roses.</title>
        <authorList>
            <person name="Bendahmane M."/>
        </authorList>
    </citation>
    <scope>NUCLEOTIDE SEQUENCE [LARGE SCALE GENOMIC DNA]</scope>
    <source>
        <strain evidence="2">cv. Old Blush</strain>
    </source>
</reference>